<feature type="domain" description="Light-independent protochlorophyllide reductase subunit B-like C-terminal" evidence="2">
    <location>
        <begin position="167"/>
        <end position="211"/>
    </location>
</feature>
<evidence type="ECO:0000259" key="2">
    <source>
        <dbReference type="Pfam" id="PF08369"/>
    </source>
</evidence>
<dbReference type="AlphaFoldDB" id="A0A7C5DDA4"/>
<name>A0A7C5DDA4_9CHLB</name>
<organism evidence="4">
    <name type="scientific">Chlorobaculum parvum</name>
    <dbReference type="NCBI Taxonomy" id="274539"/>
    <lineage>
        <taxon>Bacteria</taxon>
        <taxon>Pseudomonadati</taxon>
        <taxon>Chlorobiota</taxon>
        <taxon>Chlorobiia</taxon>
        <taxon>Chlorobiales</taxon>
        <taxon>Chlorobiaceae</taxon>
        <taxon>Chlorobaculum</taxon>
    </lineage>
</organism>
<sequence>MTRDNDRQMKAIILYDSRSTEGSTDRLIDSIGQQLAENGAYVEKARCKATGDYSFLKEFDVVIMGAPVYYMVVSSQLLGALLQSNLKRYLRNKNIALFLTCGSPEAMALSVYLPQLKIHLMRNRIVSEKIIAPHQIDDEEVIYDFVNEIEEGYRKSFKSSRGDSLQWSEKALEQLESLPPFFSSKIKEGLSVYAREQGIRCITPEVLDEARANYEGY</sequence>
<keyword evidence="1" id="KW-0472">Membrane</keyword>
<feature type="domain" description="Flavodoxin" evidence="3">
    <location>
        <begin position="13"/>
        <end position="103"/>
    </location>
</feature>
<dbReference type="Pfam" id="PF12724">
    <property type="entry name" value="Flavodoxin_5"/>
    <property type="match status" value="1"/>
</dbReference>
<dbReference type="SUPFAM" id="SSF52218">
    <property type="entry name" value="Flavoproteins"/>
    <property type="match status" value="1"/>
</dbReference>
<dbReference type="Gene3D" id="3.40.50.360">
    <property type="match status" value="1"/>
</dbReference>
<dbReference type="InterPro" id="IPR026816">
    <property type="entry name" value="Flavodoxin_dom"/>
</dbReference>
<keyword evidence="1" id="KW-1133">Transmembrane helix</keyword>
<reference evidence="4" key="1">
    <citation type="journal article" date="2020" name="mSystems">
        <title>Genome- and Community-Level Interaction Insights into Carbon Utilization and Element Cycling Functions of Hydrothermarchaeota in Hydrothermal Sediment.</title>
        <authorList>
            <person name="Zhou Z."/>
            <person name="Liu Y."/>
            <person name="Xu W."/>
            <person name="Pan J."/>
            <person name="Luo Z.H."/>
            <person name="Li M."/>
        </authorList>
    </citation>
    <scope>NUCLEOTIDE SEQUENCE [LARGE SCALE GENOMIC DNA]</scope>
    <source>
        <strain evidence="4">HyVt-633</strain>
    </source>
</reference>
<dbReference type="Proteomes" id="UP000886058">
    <property type="component" value="Unassembled WGS sequence"/>
</dbReference>
<feature type="transmembrane region" description="Helical" evidence="1">
    <location>
        <begin position="94"/>
        <end position="113"/>
    </location>
</feature>
<dbReference type="GO" id="GO:0015979">
    <property type="term" value="P:photosynthesis"/>
    <property type="evidence" value="ECO:0007669"/>
    <property type="project" value="InterPro"/>
</dbReference>
<dbReference type="GO" id="GO:0015995">
    <property type="term" value="P:chlorophyll biosynthetic process"/>
    <property type="evidence" value="ECO:0007669"/>
    <property type="project" value="InterPro"/>
</dbReference>
<evidence type="ECO:0000259" key="3">
    <source>
        <dbReference type="Pfam" id="PF12724"/>
    </source>
</evidence>
<proteinExistence type="predicted"/>
<dbReference type="Gene3D" id="1.10.8.550">
    <property type="entry name" value="Proto-chlorophyllide reductase 57 kD subunit B"/>
    <property type="match status" value="1"/>
</dbReference>
<comment type="caution">
    <text evidence="4">The sequence shown here is derived from an EMBL/GenBank/DDBJ whole genome shotgun (WGS) entry which is preliminary data.</text>
</comment>
<dbReference type="InterPro" id="IPR013580">
    <property type="entry name" value="LI-POR_suB-like_C"/>
</dbReference>
<accession>A0A7C5DDA4</accession>
<dbReference type="EMBL" id="DRSQ01000060">
    <property type="protein sequence ID" value="HHE31553.1"/>
    <property type="molecule type" value="Genomic_DNA"/>
</dbReference>
<keyword evidence="1" id="KW-0812">Transmembrane</keyword>
<gene>
    <name evidence="4" type="ORF">ENL07_02660</name>
</gene>
<dbReference type="InterPro" id="IPR029039">
    <property type="entry name" value="Flavoprotein-like_sf"/>
</dbReference>
<dbReference type="GO" id="GO:0016491">
    <property type="term" value="F:oxidoreductase activity"/>
    <property type="evidence" value="ECO:0007669"/>
    <property type="project" value="InterPro"/>
</dbReference>
<dbReference type="Pfam" id="PF08369">
    <property type="entry name" value="PCP_red"/>
    <property type="match status" value="1"/>
</dbReference>
<evidence type="ECO:0000313" key="4">
    <source>
        <dbReference type="EMBL" id="HHE31553.1"/>
    </source>
</evidence>
<protein>
    <submittedName>
        <fullName evidence="4">Protochlorophyllide oxidoreductase</fullName>
    </submittedName>
</protein>
<evidence type="ECO:0000256" key="1">
    <source>
        <dbReference type="SAM" id="Phobius"/>
    </source>
</evidence>
<dbReference type="InterPro" id="IPR042298">
    <property type="entry name" value="P-CP_red_C"/>
</dbReference>